<comment type="caution">
    <text evidence="1">The sequence shown here is derived from an EMBL/GenBank/DDBJ whole genome shotgun (WGS) entry which is preliminary data.</text>
</comment>
<evidence type="ECO:0008006" key="3">
    <source>
        <dbReference type="Google" id="ProtNLM"/>
    </source>
</evidence>
<dbReference type="EMBL" id="QBMN01000083">
    <property type="protein sequence ID" value="PZO39781.1"/>
    <property type="molecule type" value="Genomic_DNA"/>
</dbReference>
<protein>
    <recommendedName>
        <fullName evidence="3">DUF2281 domain-containing protein</fullName>
    </recommendedName>
</protein>
<dbReference type="AlphaFoldDB" id="A0A2W4XWY6"/>
<sequence length="78" mass="8642">MTTLPHTEPVSLDIPPLPRPALDELYHFLQYLQFKYGADLEPTLEAIEDEIDGFDADAALQESGEVSLGSLKQELGLQ</sequence>
<gene>
    <name evidence="1" type="ORF">DCF17_12850</name>
</gene>
<name>A0A2W4XWY6_9CYAN</name>
<reference evidence="1 2" key="2">
    <citation type="submission" date="2018-06" db="EMBL/GenBank/DDBJ databases">
        <title>Metagenomic assembly of (sub)arctic Cyanobacteria and their associated microbiome from non-axenic cultures.</title>
        <authorList>
            <person name="Baurain D."/>
        </authorList>
    </citation>
    <scope>NUCLEOTIDE SEQUENCE [LARGE SCALE GENOMIC DNA]</scope>
    <source>
        <strain evidence="1">ULC041bin1</strain>
    </source>
</reference>
<proteinExistence type="predicted"/>
<evidence type="ECO:0000313" key="1">
    <source>
        <dbReference type="EMBL" id="PZO39781.1"/>
    </source>
</evidence>
<reference evidence="2" key="1">
    <citation type="submission" date="2018-04" db="EMBL/GenBank/DDBJ databases">
        <authorList>
            <person name="Cornet L."/>
        </authorList>
    </citation>
    <scope>NUCLEOTIDE SEQUENCE [LARGE SCALE GENOMIC DNA]</scope>
</reference>
<dbReference type="Proteomes" id="UP000249081">
    <property type="component" value="Unassembled WGS sequence"/>
</dbReference>
<evidence type="ECO:0000313" key="2">
    <source>
        <dbReference type="Proteomes" id="UP000249081"/>
    </source>
</evidence>
<accession>A0A2W4XWY6</accession>
<organism evidence="1 2">
    <name type="scientific">Shackletoniella antarctica</name>
    <dbReference type="NCBI Taxonomy" id="268115"/>
    <lineage>
        <taxon>Bacteria</taxon>
        <taxon>Bacillati</taxon>
        <taxon>Cyanobacteriota</taxon>
        <taxon>Cyanophyceae</taxon>
        <taxon>Oculatellales</taxon>
        <taxon>Oculatellaceae</taxon>
        <taxon>Shackletoniella</taxon>
    </lineage>
</organism>